<evidence type="ECO:0000259" key="6">
    <source>
        <dbReference type="Pfam" id="PF00590"/>
    </source>
</evidence>
<dbReference type="Pfam" id="PF00590">
    <property type="entry name" value="TP_methylase"/>
    <property type="match status" value="1"/>
</dbReference>
<protein>
    <recommendedName>
        <fullName evidence="6">Tetrapyrrole methylase domain-containing protein</fullName>
    </recommendedName>
</protein>
<dbReference type="GO" id="GO:0009236">
    <property type="term" value="P:cobalamin biosynthetic process"/>
    <property type="evidence" value="ECO:0007669"/>
    <property type="project" value="UniProtKB-KW"/>
</dbReference>
<comment type="pathway">
    <text evidence="1">Cofactor biosynthesis; adenosylcobalamin biosynthesis.</text>
</comment>
<keyword evidence="5" id="KW-0949">S-adenosyl-L-methionine</keyword>
<keyword evidence="8" id="KW-1185">Reference proteome</keyword>
<dbReference type="InterPro" id="IPR014777">
    <property type="entry name" value="4pyrrole_Mease_sub1"/>
</dbReference>
<evidence type="ECO:0000256" key="3">
    <source>
        <dbReference type="ARBA" id="ARBA00022603"/>
    </source>
</evidence>
<dbReference type="PANTHER" id="PTHR47036">
    <property type="entry name" value="COBALT-FACTOR III C(17)-METHYLTRANSFERASE-RELATED"/>
    <property type="match status" value="1"/>
</dbReference>
<dbReference type="CDD" id="cd11646">
    <property type="entry name" value="Precorrin_3B_C17_MT"/>
    <property type="match status" value="1"/>
</dbReference>
<reference evidence="7" key="1">
    <citation type="submission" date="2022-03" db="EMBL/GenBank/DDBJ databases">
        <title>Complete genome sequence of Caldinitratiruptor microaerophilus.</title>
        <authorList>
            <person name="Mukaiyama R."/>
            <person name="Nishiyama T."/>
            <person name="Ueda K."/>
        </authorList>
    </citation>
    <scope>NUCLEOTIDE SEQUENCE</scope>
    <source>
        <strain evidence="7">JCM 16183</strain>
    </source>
</reference>
<dbReference type="Proteomes" id="UP001163687">
    <property type="component" value="Chromosome"/>
</dbReference>
<keyword evidence="3" id="KW-0489">Methyltransferase</keyword>
<feature type="domain" description="Tetrapyrrole methylase" evidence="6">
    <location>
        <begin position="5"/>
        <end position="215"/>
    </location>
</feature>
<dbReference type="RefSeq" id="WP_264842194.1">
    <property type="nucleotide sequence ID" value="NZ_AP025628.1"/>
</dbReference>
<dbReference type="KEGG" id="cmic:caldi_26450"/>
<dbReference type="InterPro" id="IPR035996">
    <property type="entry name" value="4pyrrol_Methylase_sf"/>
</dbReference>
<gene>
    <name evidence="7" type="ORF">caldi_26450</name>
</gene>
<dbReference type="InterPro" id="IPR051810">
    <property type="entry name" value="Precorrin_MeTrfase"/>
</dbReference>
<organism evidence="7 8">
    <name type="scientific">Caldinitratiruptor microaerophilus</name>
    <dbReference type="NCBI Taxonomy" id="671077"/>
    <lineage>
        <taxon>Bacteria</taxon>
        <taxon>Bacillati</taxon>
        <taxon>Bacillota</taxon>
        <taxon>Clostridia</taxon>
        <taxon>Eubacteriales</taxon>
        <taxon>Symbiobacteriaceae</taxon>
        <taxon>Caldinitratiruptor</taxon>
    </lineage>
</organism>
<dbReference type="SUPFAM" id="SSF53790">
    <property type="entry name" value="Tetrapyrrole methylase"/>
    <property type="match status" value="1"/>
</dbReference>
<dbReference type="Gene3D" id="3.40.1010.10">
    <property type="entry name" value="Cobalt-precorrin-4 Transmethylase, Domain 1"/>
    <property type="match status" value="1"/>
</dbReference>
<proteinExistence type="predicted"/>
<evidence type="ECO:0000313" key="8">
    <source>
        <dbReference type="Proteomes" id="UP001163687"/>
    </source>
</evidence>
<evidence type="ECO:0000313" key="7">
    <source>
        <dbReference type="EMBL" id="BDG61555.1"/>
    </source>
</evidence>
<dbReference type="NCBIfam" id="TIGR01466">
    <property type="entry name" value="cobJ_cbiH"/>
    <property type="match status" value="1"/>
</dbReference>
<dbReference type="InterPro" id="IPR014776">
    <property type="entry name" value="4pyrrole_Mease_sub2"/>
</dbReference>
<keyword evidence="2" id="KW-0169">Cobalamin biosynthesis</keyword>
<name>A0AA35CPP6_9FIRM</name>
<evidence type="ECO:0000256" key="2">
    <source>
        <dbReference type="ARBA" id="ARBA00022573"/>
    </source>
</evidence>
<dbReference type="InterPro" id="IPR006363">
    <property type="entry name" value="Cbl_synth_CobJ/CibH_dom"/>
</dbReference>
<dbReference type="EMBL" id="AP025628">
    <property type="protein sequence ID" value="BDG61555.1"/>
    <property type="molecule type" value="Genomic_DNA"/>
</dbReference>
<dbReference type="GO" id="GO:0008168">
    <property type="term" value="F:methyltransferase activity"/>
    <property type="evidence" value="ECO:0007669"/>
    <property type="project" value="UniProtKB-KW"/>
</dbReference>
<evidence type="ECO:0000256" key="1">
    <source>
        <dbReference type="ARBA" id="ARBA00004953"/>
    </source>
</evidence>
<dbReference type="InterPro" id="IPR000878">
    <property type="entry name" value="4pyrrol_Mease"/>
</dbReference>
<dbReference type="AlphaFoldDB" id="A0AA35CPP6"/>
<dbReference type="Gene3D" id="3.30.950.10">
    <property type="entry name" value="Methyltransferase, Cobalt-precorrin-4 Transmethylase, Domain 2"/>
    <property type="match status" value="1"/>
</dbReference>
<evidence type="ECO:0000256" key="5">
    <source>
        <dbReference type="ARBA" id="ARBA00022691"/>
    </source>
</evidence>
<sequence>MGRGKLYVVGFGPGAEAHLTRRAREAIEDSEVVVGYTTYIGLVRPLLEGKEVIRSGMQEEIARAVAAVERAEQGRRVAVISSGDAGVYGMAGLVLEVLAGRGWDPETGVELEIVPGVTALNACAALVGAPIMHDFAAISLSDLLTPWDVILRRLDAAASADFVIALYNPASGRRQRQVVEAVEVIGRYRSPTTPCALVKSAYRERQSVVLTDLAHVLDHEIGMLTTILIGNSNTYTYKGYMITPRGYHNKYDAAGRRREGIGQWESLTAEKLERVLGSRQE</sequence>
<accession>A0AA35CPP6</accession>
<evidence type="ECO:0000256" key="4">
    <source>
        <dbReference type="ARBA" id="ARBA00022679"/>
    </source>
</evidence>
<keyword evidence="4" id="KW-0808">Transferase</keyword>
<dbReference type="GO" id="GO:0032259">
    <property type="term" value="P:methylation"/>
    <property type="evidence" value="ECO:0007669"/>
    <property type="project" value="UniProtKB-KW"/>
</dbReference>
<dbReference type="PANTHER" id="PTHR47036:SF1">
    <property type="entry name" value="COBALT-FACTOR III C(17)-METHYLTRANSFERASE-RELATED"/>
    <property type="match status" value="1"/>
</dbReference>